<evidence type="ECO:0000256" key="1">
    <source>
        <dbReference type="SAM" id="MobiDB-lite"/>
    </source>
</evidence>
<dbReference type="InParanoid" id="B2WAX8"/>
<dbReference type="Proteomes" id="UP000001471">
    <property type="component" value="Unassembled WGS sequence"/>
</dbReference>
<evidence type="ECO:0000313" key="2">
    <source>
        <dbReference type="EMBL" id="EDU50360.1"/>
    </source>
</evidence>
<organism evidence="2 3">
    <name type="scientific">Pyrenophora tritici-repentis (strain Pt-1C-BFP)</name>
    <name type="common">Wheat tan spot fungus</name>
    <name type="synonym">Drechslera tritici-repentis</name>
    <dbReference type="NCBI Taxonomy" id="426418"/>
    <lineage>
        <taxon>Eukaryota</taxon>
        <taxon>Fungi</taxon>
        <taxon>Dikarya</taxon>
        <taxon>Ascomycota</taxon>
        <taxon>Pezizomycotina</taxon>
        <taxon>Dothideomycetes</taxon>
        <taxon>Pleosporomycetidae</taxon>
        <taxon>Pleosporales</taxon>
        <taxon>Pleosporineae</taxon>
        <taxon>Pleosporaceae</taxon>
        <taxon>Pyrenophora</taxon>
    </lineage>
</organism>
<evidence type="ECO:0000313" key="3">
    <source>
        <dbReference type="Proteomes" id="UP000001471"/>
    </source>
</evidence>
<sequence length="274" mass="29368">MNMAEWPWPCRVGMVTGNRQQMRVICGDAAAYACTCTTSTPDTADEGNAPGEKAEARLILGSRKPACFLTQDASCIIKKNNCPRCPHHHGVKSIVASYDGDGRGGGQWWLFSSPVPARIRALSSSGEAAHAELYKVAGWAYDRCPMYLSPAHRKQVASDTAKTCIGHSGRHSVSLTASGLHLTPMSKQRQRPEALARAQQRVRATAGASDSGCERQRAGATILVIFAEDADGTRTRSMGVSPGRSFPDAKNAMDDPQWGTTAAEHASVGWALWA</sequence>
<feature type="region of interest" description="Disordered" evidence="1">
    <location>
        <begin position="234"/>
        <end position="255"/>
    </location>
</feature>
<proteinExistence type="predicted"/>
<accession>B2WAX8</accession>
<dbReference type="HOGENOM" id="CLU_1016128_0_0_1"/>
<protein>
    <submittedName>
        <fullName evidence="2">Uncharacterized protein</fullName>
    </submittedName>
</protein>
<dbReference type="AlphaFoldDB" id="B2WAX8"/>
<gene>
    <name evidence="2" type="ORF">PTRG_07441</name>
</gene>
<dbReference type="EMBL" id="DS231621">
    <property type="protein sequence ID" value="EDU50360.1"/>
    <property type="molecule type" value="Genomic_DNA"/>
</dbReference>
<name>B2WAX8_PYRTR</name>
<reference evidence="3" key="1">
    <citation type="journal article" date="2013" name="G3 (Bethesda)">
        <title>Comparative genomics of a plant-pathogenic fungus, Pyrenophora tritici-repentis, reveals transduplication and the impact of repeat elements on pathogenicity and population divergence.</title>
        <authorList>
            <person name="Manning V.A."/>
            <person name="Pandelova I."/>
            <person name="Dhillon B."/>
            <person name="Wilhelm L.J."/>
            <person name="Goodwin S.B."/>
            <person name="Berlin A.M."/>
            <person name="Figueroa M."/>
            <person name="Freitag M."/>
            <person name="Hane J.K."/>
            <person name="Henrissat B."/>
            <person name="Holman W.H."/>
            <person name="Kodira C.D."/>
            <person name="Martin J."/>
            <person name="Oliver R.P."/>
            <person name="Robbertse B."/>
            <person name="Schackwitz W."/>
            <person name="Schwartz D.C."/>
            <person name="Spatafora J.W."/>
            <person name="Turgeon B.G."/>
            <person name="Yandava C."/>
            <person name="Young S."/>
            <person name="Zhou S."/>
            <person name="Zeng Q."/>
            <person name="Grigoriev I.V."/>
            <person name="Ma L.-J."/>
            <person name="Ciuffetti L.M."/>
        </authorList>
    </citation>
    <scope>NUCLEOTIDE SEQUENCE [LARGE SCALE GENOMIC DNA]</scope>
    <source>
        <strain evidence="3">Pt-1C-BFP</strain>
    </source>
</reference>